<sequence length="359" mass="40683">MLIIKLISILILTFIFIKLIIKNASFLGLVDIPNDRSSHTKITPRGAGIGFGLSFFLYFLVFDFSFFIEYWSVFLAIFLVFLIGILDDHKDASPKQKFYVIFISSIILYFSGISIDSLGLFFGFEVYLWYFALPFSMFAFAGYTNALNLIDGLDGLAGLVSLIILSTFVYIGYKFDDELILSLSTVLIVTLLAFLYFNWNPAKIFMGDSGSLFLGFIIALLGVLSIKYVHPIAVLYIIAIPILDTVIVMIRRIRYGKSPFKPDKTHIHHILLKFFSKNVKKTVFFISLMQGLFSLLGIVLASNSKELGNGAGAFMALVGFFGITILFYMIFTGMKRRQKLIEKLALRKKRKYKLNNQKS</sequence>
<evidence type="ECO:0000256" key="3">
    <source>
        <dbReference type="ARBA" id="ARBA00022679"/>
    </source>
</evidence>
<dbReference type="OrthoDB" id="9783652at2"/>
<evidence type="ECO:0000256" key="2">
    <source>
        <dbReference type="ARBA" id="ARBA00022475"/>
    </source>
</evidence>
<evidence type="ECO:0000256" key="4">
    <source>
        <dbReference type="ARBA" id="ARBA00022692"/>
    </source>
</evidence>
<dbReference type="PANTHER" id="PTHR22926">
    <property type="entry name" value="PHOSPHO-N-ACETYLMURAMOYL-PENTAPEPTIDE-TRANSFERASE"/>
    <property type="match status" value="1"/>
</dbReference>
<dbReference type="AlphaFoldDB" id="A0A5C2H6E2"/>
<evidence type="ECO:0000313" key="8">
    <source>
        <dbReference type="EMBL" id="QEP33859.1"/>
    </source>
</evidence>
<evidence type="ECO:0000256" key="1">
    <source>
        <dbReference type="ARBA" id="ARBA00004651"/>
    </source>
</evidence>
<dbReference type="PROSITE" id="PS01348">
    <property type="entry name" value="MRAY_2"/>
    <property type="match status" value="1"/>
</dbReference>
<reference evidence="8" key="2">
    <citation type="submission" date="2019-09" db="EMBL/GenBank/DDBJ databases">
        <title>Taxonomic note: a critical rebuttal of the proposed division of the genus Arcobacter into six genera, emended descriptions of Arcobacter anaerophilus and the genus Arcobacter, and an assessment of genus-level boundaries for Epsilonproteobacteria using in silico genomic comparator tools.</title>
        <authorList>
            <person name="On S.L.W."/>
            <person name="Miller W.G."/>
            <person name="Biggs P."/>
            <person name="Cornelius A."/>
            <person name="Vandamme P."/>
        </authorList>
    </citation>
    <scope>NUCLEOTIDE SEQUENCE [LARGE SCALE GENOMIC DNA]</scope>
    <source>
        <strain evidence="8">LMG 26638</strain>
    </source>
</reference>
<keyword evidence="2" id="KW-1003">Cell membrane</keyword>
<dbReference type="GO" id="GO:0046872">
    <property type="term" value="F:metal ion binding"/>
    <property type="evidence" value="ECO:0007669"/>
    <property type="project" value="UniProtKB-KW"/>
</dbReference>
<dbReference type="GO" id="GO:0009103">
    <property type="term" value="P:lipopolysaccharide biosynthetic process"/>
    <property type="evidence" value="ECO:0007669"/>
    <property type="project" value="TreeGrafter"/>
</dbReference>
<keyword evidence="9" id="KW-1185">Reference proteome</keyword>
<evidence type="ECO:0000256" key="6">
    <source>
        <dbReference type="ARBA" id="ARBA00023136"/>
    </source>
</evidence>
<feature type="binding site" evidence="7">
    <location>
        <position position="208"/>
    </location>
    <ligand>
        <name>Mg(2+)</name>
        <dbReference type="ChEBI" id="CHEBI:18420"/>
    </ligand>
</feature>
<dbReference type="Pfam" id="PF00953">
    <property type="entry name" value="Glycos_transf_4"/>
    <property type="match status" value="1"/>
</dbReference>
<organism evidence="8 9">
    <name type="scientific">Malaciobacter pacificus</name>
    <dbReference type="NCBI Taxonomy" id="1080223"/>
    <lineage>
        <taxon>Bacteria</taxon>
        <taxon>Pseudomonadati</taxon>
        <taxon>Campylobacterota</taxon>
        <taxon>Epsilonproteobacteria</taxon>
        <taxon>Campylobacterales</taxon>
        <taxon>Arcobacteraceae</taxon>
        <taxon>Malaciobacter</taxon>
    </lineage>
</organism>
<name>A0A5C2H6E2_9BACT</name>
<dbReference type="KEGG" id="apai:APAC_0715"/>
<keyword evidence="5" id="KW-1133">Transmembrane helix</keyword>
<gene>
    <name evidence="8" type="ORF">APAC_0715</name>
</gene>
<proteinExistence type="predicted"/>
<comment type="subcellular location">
    <subcellularLocation>
        <location evidence="1">Cell membrane</location>
        <topology evidence="1">Multi-pass membrane protein</topology>
    </subcellularLocation>
</comment>
<dbReference type="EMBL" id="CP035928">
    <property type="protein sequence ID" value="QEP33859.1"/>
    <property type="molecule type" value="Genomic_DNA"/>
</dbReference>
<dbReference type="CDD" id="cd06853">
    <property type="entry name" value="GT_WecA_like"/>
    <property type="match status" value="1"/>
</dbReference>
<feature type="binding site" evidence="7">
    <location>
        <position position="148"/>
    </location>
    <ligand>
        <name>Mg(2+)</name>
        <dbReference type="ChEBI" id="CHEBI:18420"/>
    </ligand>
</feature>
<keyword evidence="6" id="KW-0472">Membrane</keyword>
<dbReference type="GO" id="GO:0044038">
    <property type="term" value="P:cell wall macromolecule biosynthetic process"/>
    <property type="evidence" value="ECO:0007669"/>
    <property type="project" value="TreeGrafter"/>
</dbReference>
<evidence type="ECO:0000313" key="9">
    <source>
        <dbReference type="Proteomes" id="UP000322726"/>
    </source>
</evidence>
<accession>A0A5C2H6E2</accession>
<keyword evidence="7" id="KW-0460">Magnesium</keyword>
<comment type="cofactor">
    <cofactor evidence="7">
        <name>Mg(2+)</name>
        <dbReference type="ChEBI" id="CHEBI:18420"/>
    </cofactor>
</comment>
<dbReference type="Proteomes" id="UP000322726">
    <property type="component" value="Chromosome"/>
</dbReference>
<dbReference type="GO" id="GO:0005886">
    <property type="term" value="C:plasma membrane"/>
    <property type="evidence" value="ECO:0007669"/>
    <property type="project" value="UniProtKB-SubCell"/>
</dbReference>
<keyword evidence="7" id="KW-0479">Metal-binding</keyword>
<keyword evidence="4" id="KW-0812">Transmembrane</keyword>
<keyword evidence="3 8" id="KW-0808">Transferase</keyword>
<dbReference type="GO" id="GO:0016780">
    <property type="term" value="F:phosphotransferase activity, for other substituted phosphate groups"/>
    <property type="evidence" value="ECO:0007669"/>
    <property type="project" value="InterPro"/>
</dbReference>
<dbReference type="RefSeq" id="WP_130232818.1">
    <property type="nucleotide sequence ID" value="NZ_BMEF01000004.1"/>
</dbReference>
<evidence type="ECO:0000256" key="7">
    <source>
        <dbReference type="PIRSR" id="PIRSR600715-1"/>
    </source>
</evidence>
<dbReference type="InterPro" id="IPR000715">
    <property type="entry name" value="Glycosyl_transferase_4"/>
</dbReference>
<evidence type="ECO:0000256" key="5">
    <source>
        <dbReference type="ARBA" id="ARBA00022989"/>
    </source>
</evidence>
<dbReference type="GO" id="GO:0071555">
    <property type="term" value="P:cell wall organization"/>
    <property type="evidence" value="ECO:0007669"/>
    <property type="project" value="TreeGrafter"/>
</dbReference>
<reference evidence="8" key="1">
    <citation type="submission" date="2019-09" db="EMBL/GenBank/DDBJ databases">
        <title>Complete genome sequencing of four Arcobacter species reveals a diverse suite of mobile elements.</title>
        <authorList>
            <person name="Miller W.G."/>
            <person name="Yee E."/>
            <person name="Bono J.L."/>
        </authorList>
    </citation>
    <scope>NUCLEOTIDE SEQUENCE [LARGE SCALE GENOMIC DNA]</scope>
    <source>
        <strain evidence="8">LMG 26638</strain>
    </source>
</reference>
<dbReference type="InterPro" id="IPR018480">
    <property type="entry name" value="PNAcMuramoyl-5peptid_Trfase_CS"/>
</dbReference>
<dbReference type="PANTHER" id="PTHR22926:SF3">
    <property type="entry name" value="UNDECAPRENYL-PHOSPHATE ALPHA-N-ACETYLGLUCOSAMINYL 1-PHOSPHATE TRANSFERASE"/>
    <property type="match status" value="1"/>
</dbReference>
<protein>
    <submittedName>
        <fullName evidence="8">Undecaprenyl/decaprenyl-phosphate alpha-N-acetylglucosaminyl 1-phosphate transferase</fullName>
    </submittedName>
</protein>